<protein>
    <submittedName>
        <fullName evidence="1">Uncharacterized protein</fullName>
    </submittedName>
</protein>
<dbReference type="EMBL" id="VIEB01000493">
    <property type="protein sequence ID" value="TQD89052.1"/>
    <property type="molecule type" value="Genomic_DNA"/>
</dbReference>
<comment type="caution">
    <text evidence="1">The sequence shown here is derived from an EMBL/GenBank/DDBJ whole genome shotgun (WGS) entry which is preliminary data.</text>
</comment>
<proteinExistence type="predicted"/>
<dbReference type="Proteomes" id="UP000315295">
    <property type="component" value="Unassembled WGS sequence"/>
</dbReference>
<gene>
    <name evidence="1" type="ORF">C1H46_025443</name>
</gene>
<name>A0A540LS06_MALBA</name>
<keyword evidence="2" id="KW-1185">Reference proteome</keyword>
<evidence type="ECO:0000313" key="1">
    <source>
        <dbReference type="EMBL" id="TQD89052.1"/>
    </source>
</evidence>
<reference evidence="1 2" key="1">
    <citation type="journal article" date="2019" name="G3 (Bethesda)">
        <title>Sequencing of a Wild Apple (Malus baccata) Genome Unravels the Differences Between Cultivated and Wild Apple Species Regarding Disease Resistance and Cold Tolerance.</title>
        <authorList>
            <person name="Chen X."/>
        </authorList>
    </citation>
    <scope>NUCLEOTIDE SEQUENCE [LARGE SCALE GENOMIC DNA]</scope>
    <source>
        <strain evidence="2">cv. Shandingzi</strain>
        <tissue evidence="1">Leaves</tissue>
    </source>
</reference>
<organism evidence="1 2">
    <name type="scientific">Malus baccata</name>
    <name type="common">Siberian crab apple</name>
    <name type="synonym">Pyrus baccata</name>
    <dbReference type="NCBI Taxonomy" id="106549"/>
    <lineage>
        <taxon>Eukaryota</taxon>
        <taxon>Viridiplantae</taxon>
        <taxon>Streptophyta</taxon>
        <taxon>Embryophyta</taxon>
        <taxon>Tracheophyta</taxon>
        <taxon>Spermatophyta</taxon>
        <taxon>Magnoliopsida</taxon>
        <taxon>eudicotyledons</taxon>
        <taxon>Gunneridae</taxon>
        <taxon>Pentapetalae</taxon>
        <taxon>rosids</taxon>
        <taxon>fabids</taxon>
        <taxon>Rosales</taxon>
        <taxon>Rosaceae</taxon>
        <taxon>Amygdaloideae</taxon>
        <taxon>Maleae</taxon>
        <taxon>Malus</taxon>
    </lineage>
</organism>
<accession>A0A540LS06</accession>
<evidence type="ECO:0000313" key="2">
    <source>
        <dbReference type="Proteomes" id="UP000315295"/>
    </source>
</evidence>
<sequence length="78" mass="8681">MDGLLNLCCVDERVMVFMMNSKDHFNLTDGGGRSTGVFGRRVGFDTGSRKSESGEPGRAFWGENGVPAVRDIRKRWRG</sequence>
<dbReference type="AlphaFoldDB" id="A0A540LS06"/>